<organism evidence="7">
    <name type="scientific">Oppiella nova</name>
    <dbReference type="NCBI Taxonomy" id="334625"/>
    <lineage>
        <taxon>Eukaryota</taxon>
        <taxon>Metazoa</taxon>
        <taxon>Ecdysozoa</taxon>
        <taxon>Arthropoda</taxon>
        <taxon>Chelicerata</taxon>
        <taxon>Arachnida</taxon>
        <taxon>Acari</taxon>
        <taxon>Acariformes</taxon>
        <taxon>Sarcoptiformes</taxon>
        <taxon>Oribatida</taxon>
        <taxon>Brachypylina</taxon>
        <taxon>Oppioidea</taxon>
        <taxon>Oppiidae</taxon>
        <taxon>Oppiella</taxon>
    </lineage>
</organism>
<dbReference type="EMBL" id="OC917556">
    <property type="protein sequence ID" value="CAD7647392.1"/>
    <property type="molecule type" value="Genomic_DNA"/>
</dbReference>
<evidence type="ECO:0000256" key="5">
    <source>
        <dbReference type="SAM" id="Phobius"/>
    </source>
</evidence>
<feature type="transmembrane region" description="Helical" evidence="5">
    <location>
        <begin position="339"/>
        <end position="359"/>
    </location>
</feature>
<gene>
    <name evidence="7" type="ORF">ONB1V03_LOCUS6225</name>
</gene>
<keyword evidence="4 5" id="KW-0472">Membrane</keyword>
<feature type="transmembrane region" description="Helical" evidence="5">
    <location>
        <begin position="266"/>
        <end position="296"/>
    </location>
</feature>
<dbReference type="Pfam" id="PF01490">
    <property type="entry name" value="Aa_trans"/>
    <property type="match status" value="1"/>
</dbReference>
<name>A0A7R9LU93_9ACAR</name>
<feature type="transmembrane region" description="Helical" evidence="5">
    <location>
        <begin position="190"/>
        <end position="211"/>
    </location>
</feature>
<feature type="transmembrane region" description="Helical" evidence="5">
    <location>
        <begin position="223"/>
        <end position="246"/>
    </location>
</feature>
<evidence type="ECO:0000313" key="7">
    <source>
        <dbReference type="EMBL" id="CAD7647392.1"/>
    </source>
</evidence>
<evidence type="ECO:0000256" key="4">
    <source>
        <dbReference type="ARBA" id="ARBA00023136"/>
    </source>
</evidence>
<dbReference type="EMBL" id="CAJPVJ010002731">
    <property type="protein sequence ID" value="CAG2166710.1"/>
    <property type="molecule type" value="Genomic_DNA"/>
</dbReference>
<evidence type="ECO:0000313" key="8">
    <source>
        <dbReference type="Proteomes" id="UP000728032"/>
    </source>
</evidence>
<evidence type="ECO:0000256" key="2">
    <source>
        <dbReference type="ARBA" id="ARBA00022692"/>
    </source>
</evidence>
<dbReference type="Proteomes" id="UP000728032">
    <property type="component" value="Unassembled WGS sequence"/>
</dbReference>
<sequence>MKNNRHCKMSGQTTAIQAFMHLLKSYIGSGILAMPKAFSYSGIIIGCIGTPLIGLLCHTCIHMLLQINDHLCQKLDTNPMDFEQLAEKALIEGPKRLRKYSNVSRLIVTVFLFSAQMENMDLQWGGASIQLYLLAILPFLILISFIKNIKHLSIGSMFGNVLQLVSFAIIIYNLVSDVDEKETKLLGNKVPQFFSTTMFTYEGITVTMGLYRSMKNRHNFAKPFGVINTAIVIVMTSYTVVGLLGYLKYGDQVEASITLSLPKEALYISVQLMYSIAITISYPVQLYVAIQLIWPLIDNKLRQFKINSFMIGSSNYMFRTLLVLITYALAALIPKLELILALIGAISCSTVAIMIPPILHTITFYDLTQAWK</sequence>
<feature type="transmembrane region" description="Helical" evidence="5">
    <location>
        <begin position="129"/>
        <end position="146"/>
    </location>
</feature>
<feature type="transmembrane region" description="Helical" evidence="5">
    <location>
        <begin position="40"/>
        <end position="65"/>
    </location>
</feature>
<protein>
    <recommendedName>
        <fullName evidence="6">Amino acid transporter transmembrane domain-containing protein</fullName>
    </recommendedName>
</protein>
<dbReference type="InterPro" id="IPR013057">
    <property type="entry name" value="AA_transpt_TM"/>
</dbReference>
<feature type="transmembrane region" description="Helical" evidence="5">
    <location>
        <begin position="158"/>
        <end position="175"/>
    </location>
</feature>
<dbReference type="GO" id="GO:0005774">
    <property type="term" value="C:vacuolar membrane"/>
    <property type="evidence" value="ECO:0007669"/>
    <property type="project" value="TreeGrafter"/>
</dbReference>
<feature type="domain" description="Amino acid transporter transmembrane" evidence="6">
    <location>
        <begin position="12"/>
        <end position="364"/>
    </location>
</feature>
<comment type="subcellular location">
    <subcellularLocation>
        <location evidence="1">Membrane</location>
        <topology evidence="1">Multi-pass membrane protein</topology>
    </subcellularLocation>
</comment>
<dbReference type="PANTHER" id="PTHR22950:SF349">
    <property type="entry name" value="AMINO ACID TRANSPORTER TRANSMEMBRANE DOMAIN-CONTAINING PROTEIN"/>
    <property type="match status" value="1"/>
</dbReference>
<feature type="transmembrane region" description="Helical" evidence="5">
    <location>
        <begin position="316"/>
        <end position="333"/>
    </location>
</feature>
<reference evidence="7" key="1">
    <citation type="submission" date="2020-11" db="EMBL/GenBank/DDBJ databases">
        <authorList>
            <person name="Tran Van P."/>
        </authorList>
    </citation>
    <scope>NUCLEOTIDE SEQUENCE</scope>
</reference>
<proteinExistence type="predicted"/>
<keyword evidence="8" id="KW-1185">Reference proteome</keyword>
<dbReference type="PANTHER" id="PTHR22950">
    <property type="entry name" value="AMINO ACID TRANSPORTER"/>
    <property type="match status" value="1"/>
</dbReference>
<accession>A0A7R9LU93</accession>
<dbReference type="GO" id="GO:0015179">
    <property type="term" value="F:L-amino acid transmembrane transporter activity"/>
    <property type="evidence" value="ECO:0007669"/>
    <property type="project" value="TreeGrafter"/>
</dbReference>
<keyword evidence="2 5" id="KW-0812">Transmembrane</keyword>
<evidence type="ECO:0000256" key="3">
    <source>
        <dbReference type="ARBA" id="ARBA00022989"/>
    </source>
</evidence>
<evidence type="ECO:0000256" key="1">
    <source>
        <dbReference type="ARBA" id="ARBA00004141"/>
    </source>
</evidence>
<evidence type="ECO:0000259" key="6">
    <source>
        <dbReference type="Pfam" id="PF01490"/>
    </source>
</evidence>
<keyword evidence="3 5" id="KW-1133">Transmembrane helix</keyword>
<dbReference type="AlphaFoldDB" id="A0A7R9LU93"/>
<dbReference type="OrthoDB" id="6498073at2759"/>